<proteinExistence type="predicted"/>
<accession>A0A561P3I0</accession>
<comment type="caution">
    <text evidence="2">The sequence shown here is derived from an EMBL/GenBank/DDBJ whole genome shotgun (WGS) entry which is preliminary data.</text>
</comment>
<evidence type="ECO:0000256" key="1">
    <source>
        <dbReference type="SAM" id="Phobius"/>
    </source>
</evidence>
<reference evidence="2 3" key="1">
    <citation type="submission" date="2019-06" db="EMBL/GenBank/DDBJ databases">
        <title>Sorghum-associated microbial communities from plants grown in Nebraska, USA.</title>
        <authorList>
            <person name="Schachtman D."/>
        </authorList>
    </citation>
    <scope>NUCLEOTIDE SEQUENCE [LARGE SCALE GENOMIC DNA]</scope>
    <source>
        <strain evidence="2 3">1209</strain>
    </source>
</reference>
<organism evidence="2 3">
    <name type="scientific">Chitinophaga polysaccharea</name>
    <dbReference type="NCBI Taxonomy" id="1293035"/>
    <lineage>
        <taxon>Bacteria</taxon>
        <taxon>Pseudomonadati</taxon>
        <taxon>Bacteroidota</taxon>
        <taxon>Chitinophagia</taxon>
        <taxon>Chitinophagales</taxon>
        <taxon>Chitinophagaceae</taxon>
        <taxon>Chitinophaga</taxon>
    </lineage>
</organism>
<sequence>MDFEKGAAFNKAALYILKVVLANLVLVFKI</sequence>
<keyword evidence="1" id="KW-0472">Membrane</keyword>
<name>A0A561P3I0_9BACT</name>
<keyword evidence="1" id="KW-0812">Transmembrane</keyword>
<keyword evidence="1" id="KW-1133">Transmembrane helix</keyword>
<dbReference type="Proteomes" id="UP000320811">
    <property type="component" value="Unassembled WGS sequence"/>
</dbReference>
<gene>
    <name evidence="2" type="ORF">FHW36_11453</name>
</gene>
<evidence type="ECO:0000313" key="3">
    <source>
        <dbReference type="Proteomes" id="UP000320811"/>
    </source>
</evidence>
<feature type="transmembrane region" description="Helical" evidence="1">
    <location>
        <begin position="12"/>
        <end position="28"/>
    </location>
</feature>
<dbReference type="EMBL" id="VIWO01000014">
    <property type="protein sequence ID" value="TWF32676.1"/>
    <property type="molecule type" value="Genomic_DNA"/>
</dbReference>
<keyword evidence="3" id="KW-1185">Reference proteome</keyword>
<dbReference type="AlphaFoldDB" id="A0A561P3I0"/>
<protein>
    <submittedName>
        <fullName evidence="2">Uncharacterized protein</fullName>
    </submittedName>
</protein>
<evidence type="ECO:0000313" key="2">
    <source>
        <dbReference type="EMBL" id="TWF32676.1"/>
    </source>
</evidence>